<keyword evidence="8" id="KW-0521">NADP</keyword>
<evidence type="ECO:0000259" key="15">
    <source>
        <dbReference type="Pfam" id="PF07479"/>
    </source>
</evidence>
<feature type="binding site" evidence="10">
    <location>
        <begin position="268"/>
        <end position="269"/>
    </location>
    <ligand>
        <name>substrate</name>
    </ligand>
</feature>
<evidence type="ECO:0000256" key="9">
    <source>
        <dbReference type="PIRSR" id="PIRSR000114-1"/>
    </source>
</evidence>
<organism evidence="16 17">
    <name type="scientific">Acididesulfobacter guangdongensis</name>
    <dbReference type="NCBI Taxonomy" id="2597225"/>
    <lineage>
        <taxon>Bacteria</taxon>
        <taxon>Deltaproteobacteria</taxon>
        <taxon>Candidatus Acidulodesulfobacterales</taxon>
        <taxon>Candidatus Acididesulfobacter</taxon>
    </lineage>
</organism>
<dbReference type="InterPro" id="IPR008927">
    <property type="entry name" value="6-PGluconate_DH-like_C_sf"/>
</dbReference>
<evidence type="ECO:0000256" key="2">
    <source>
        <dbReference type="ARBA" id="ARBA00022516"/>
    </source>
</evidence>
<keyword evidence="7 8" id="KW-1208">Phospholipid metabolism</keyword>
<evidence type="ECO:0000256" key="3">
    <source>
        <dbReference type="ARBA" id="ARBA00023002"/>
    </source>
</evidence>
<dbReference type="Proteomes" id="UP000316562">
    <property type="component" value="Unassembled WGS sequence"/>
</dbReference>
<comment type="similarity">
    <text evidence="1 8 12">Belongs to the NAD-dependent glycerol-3-phosphate dehydrogenase family.</text>
</comment>
<dbReference type="GO" id="GO:0046167">
    <property type="term" value="P:glycerol-3-phosphate biosynthetic process"/>
    <property type="evidence" value="ECO:0007669"/>
    <property type="project" value="UniProtKB-UniRule"/>
</dbReference>
<feature type="binding site" evidence="8">
    <location>
        <position position="267"/>
    </location>
    <ligand>
        <name>sn-glycerol 3-phosphate</name>
        <dbReference type="ChEBI" id="CHEBI:57597"/>
    </ligand>
</feature>
<dbReference type="InterPro" id="IPR011128">
    <property type="entry name" value="G3P_DH_NAD-dep_N"/>
</dbReference>
<comment type="caution">
    <text evidence="8">Lacks conserved residue(s) required for the propagation of feature annotation.</text>
</comment>
<keyword evidence="4 8" id="KW-0520">NAD</keyword>
<feature type="binding site" evidence="8">
    <location>
        <position position="117"/>
    </location>
    <ligand>
        <name>sn-glycerol 3-phosphate</name>
        <dbReference type="ChEBI" id="CHEBI:57597"/>
    </ligand>
</feature>
<feature type="binding site" evidence="8">
    <location>
        <position position="268"/>
    </location>
    <ligand>
        <name>NADPH</name>
        <dbReference type="ChEBI" id="CHEBI:57783"/>
    </ligand>
</feature>
<dbReference type="EC" id="1.1.1.94" evidence="8"/>
<evidence type="ECO:0000256" key="6">
    <source>
        <dbReference type="ARBA" id="ARBA00023209"/>
    </source>
</evidence>
<feature type="binding site" evidence="10">
    <location>
        <position position="117"/>
    </location>
    <ligand>
        <name>substrate</name>
    </ligand>
</feature>
<name>A0A519BIK4_ACIG2</name>
<dbReference type="EMBL" id="SGBC01000001">
    <property type="protein sequence ID" value="RZD17100.1"/>
    <property type="molecule type" value="Genomic_DNA"/>
</dbReference>
<evidence type="ECO:0000256" key="12">
    <source>
        <dbReference type="RuleBase" id="RU000437"/>
    </source>
</evidence>
<dbReference type="GO" id="GO:0141153">
    <property type="term" value="F:glycerol-3-phosphate dehydrogenase (NADP+) activity"/>
    <property type="evidence" value="ECO:0007669"/>
    <property type="project" value="RHEA"/>
</dbReference>
<feature type="binding site" evidence="8">
    <location>
        <position position="117"/>
    </location>
    <ligand>
        <name>NADPH</name>
        <dbReference type="ChEBI" id="CHEBI:57783"/>
    </ligand>
</feature>
<accession>A0A519BIK4</accession>
<keyword evidence="8" id="KW-0547">Nucleotide-binding</keyword>
<evidence type="ECO:0000256" key="7">
    <source>
        <dbReference type="ARBA" id="ARBA00023264"/>
    </source>
</evidence>
<comment type="caution">
    <text evidence="16">The sequence shown here is derived from an EMBL/GenBank/DDBJ whole genome shotgun (WGS) entry which is preliminary data.</text>
</comment>
<dbReference type="HAMAP" id="MF_00394">
    <property type="entry name" value="NAD_Glyc3P_dehydrog"/>
    <property type="match status" value="1"/>
</dbReference>
<feature type="binding site" evidence="8">
    <location>
        <position position="292"/>
    </location>
    <ligand>
        <name>NADPH</name>
        <dbReference type="ChEBI" id="CHEBI:57783"/>
    </ligand>
</feature>
<dbReference type="NCBIfam" id="NF000942">
    <property type="entry name" value="PRK00094.1-4"/>
    <property type="match status" value="1"/>
</dbReference>
<dbReference type="GO" id="GO:0005829">
    <property type="term" value="C:cytosol"/>
    <property type="evidence" value="ECO:0007669"/>
    <property type="project" value="TreeGrafter"/>
</dbReference>
<evidence type="ECO:0000256" key="5">
    <source>
        <dbReference type="ARBA" id="ARBA00023098"/>
    </source>
</evidence>
<feature type="binding site" evidence="8">
    <location>
        <position position="19"/>
    </location>
    <ligand>
        <name>NADPH</name>
        <dbReference type="ChEBI" id="CHEBI:57783"/>
    </ligand>
</feature>
<gene>
    <name evidence="8" type="primary">gpsA</name>
    <name evidence="16" type="ORF">EVJ46_02395</name>
</gene>
<feature type="binding site" evidence="11">
    <location>
        <begin position="15"/>
        <end position="20"/>
    </location>
    <ligand>
        <name>NAD(+)</name>
        <dbReference type="ChEBI" id="CHEBI:57540"/>
    </ligand>
</feature>
<feature type="binding site" evidence="11">
    <location>
        <position position="268"/>
    </location>
    <ligand>
        <name>NAD(+)</name>
        <dbReference type="ChEBI" id="CHEBI:57540"/>
    </ligand>
</feature>
<reference evidence="16 17" key="1">
    <citation type="journal article" date="2019" name="ISME J.">
        <title>Insights into ecological role of a new deltaproteobacterial order Candidatus Acidulodesulfobacterales by metagenomics and metatranscriptomics.</title>
        <authorList>
            <person name="Tan S."/>
            <person name="Liu J."/>
            <person name="Fang Y."/>
            <person name="Hedlund B.P."/>
            <person name="Lian Z.H."/>
            <person name="Huang L.Y."/>
            <person name="Li J.T."/>
            <person name="Huang L.N."/>
            <person name="Li W.J."/>
            <person name="Jiang H.C."/>
            <person name="Dong H.L."/>
            <person name="Shu W.S."/>
        </authorList>
    </citation>
    <scope>NUCLEOTIDE SEQUENCE [LARGE SCALE GENOMIC DNA]</scope>
    <source>
        <strain evidence="16">AP2</strain>
    </source>
</reference>
<dbReference type="InterPro" id="IPR036291">
    <property type="entry name" value="NAD(P)-bd_dom_sf"/>
</dbReference>
<feature type="binding site" evidence="8">
    <location>
        <position position="257"/>
    </location>
    <ligand>
        <name>sn-glycerol 3-phosphate</name>
        <dbReference type="ChEBI" id="CHEBI:57597"/>
    </ligand>
</feature>
<evidence type="ECO:0000313" key="16">
    <source>
        <dbReference type="EMBL" id="RZD17100.1"/>
    </source>
</evidence>
<dbReference type="GO" id="GO:0006650">
    <property type="term" value="P:glycerophospholipid metabolic process"/>
    <property type="evidence" value="ECO:0007669"/>
    <property type="project" value="UniProtKB-UniRule"/>
</dbReference>
<feature type="binding site" evidence="8">
    <location>
        <position position="204"/>
    </location>
    <ligand>
        <name>sn-glycerol 3-phosphate</name>
        <dbReference type="ChEBI" id="CHEBI:57597"/>
    </ligand>
</feature>
<dbReference type="AlphaFoldDB" id="A0A519BIK4"/>
<dbReference type="PANTHER" id="PTHR11728:SF1">
    <property type="entry name" value="GLYCEROL-3-PHOSPHATE DEHYDROGENASE [NAD(+)] 2, CHLOROPLASTIC"/>
    <property type="match status" value="1"/>
</dbReference>
<dbReference type="GO" id="GO:0005975">
    <property type="term" value="P:carbohydrate metabolic process"/>
    <property type="evidence" value="ECO:0007669"/>
    <property type="project" value="InterPro"/>
</dbReference>
<feature type="binding site" evidence="8">
    <location>
        <position position="150"/>
    </location>
    <ligand>
        <name>sn-glycerol 3-phosphate</name>
        <dbReference type="ChEBI" id="CHEBI:57597"/>
    </ligand>
</feature>
<dbReference type="Gene3D" id="3.40.50.720">
    <property type="entry name" value="NAD(P)-binding Rossmann-like Domain"/>
    <property type="match status" value="1"/>
</dbReference>
<feature type="domain" description="Glycerol-3-phosphate dehydrogenase NAD-dependent N-terminal" evidence="14">
    <location>
        <begin position="13"/>
        <end position="169"/>
    </location>
</feature>
<feature type="binding site" evidence="8">
    <location>
        <position position="56"/>
    </location>
    <ligand>
        <name>NADPH</name>
        <dbReference type="ChEBI" id="CHEBI:57783"/>
    </ligand>
</feature>
<evidence type="ECO:0000256" key="11">
    <source>
        <dbReference type="PIRSR" id="PIRSR000114-3"/>
    </source>
</evidence>
<protein>
    <recommendedName>
        <fullName evidence="8">Glycerol-3-phosphate dehydrogenase [NAD(P)+]</fullName>
        <ecNumber evidence="8">1.1.1.94</ecNumber>
    </recommendedName>
    <alternativeName>
        <fullName evidence="8">NAD(P)(+)-dependent glycerol-3-phosphate dehydrogenase</fullName>
    </alternativeName>
    <alternativeName>
        <fullName evidence="8">NAD(P)H-dependent dihydroxyacetone-phosphate reductase</fullName>
    </alternativeName>
</protein>
<feature type="binding site" evidence="8">
    <location>
        <position position="152"/>
    </location>
    <ligand>
        <name>NADPH</name>
        <dbReference type="ChEBI" id="CHEBI:57783"/>
    </ligand>
</feature>
<evidence type="ECO:0000313" key="17">
    <source>
        <dbReference type="Proteomes" id="UP000316562"/>
    </source>
</evidence>
<dbReference type="PRINTS" id="PR00077">
    <property type="entry name" value="GPDHDRGNASE"/>
</dbReference>
<feature type="domain" description="Glycerol-3-phosphate dehydrogenase NAD-dependent C-terminal" evidence="15">
    <location>
        <begin position="193"/>
        <end position="333"/>
    </location>
</feature>
<dbReference type="InterPro" id="IPR006109">
    <property type="entry name" value="G3P_DH_NAD-dep_C"/>
</dbReference>
<evidence type="ECO:0000256" key="8">
    <source>
        <dbReference type="HAMAP-Rule" id="MF_00394"/>
    </source>
</evidence>
<feature type="binding site" evidence="8">
    <location>
        <position position="294"/>
    </location>
    <ligand>
        <name>NADPH</name>
        <dbReference type="ChEBI" id="CHEBI:57783"/>
    </ligand>
</feature>
<feature type="binding site" evidence="8">
    <location>
        <position position="269"/>
    </location>
    <ligand>
        <name>sn-glycerol 3-phosphate</name>
        <dbReference type="ChEBI" id="CHEBI:57597"/>
    </ligand>
</feature>
<dbReference type="SUPFAM" id="SSF48179">
    <property type="entry name" value="6-phosphogluconate dehydrogenase C-terminal domain-like"/>
    <property type="match status" value="1"/>
</dbReference>
<comment type="subcellular location">
    <subcellularLocation>
        <location evidence="8">Cytoplasm</location>
    </subcellularLocation>
</comment>
<dbReference type="Pfam" id="PF07479">
    <property type="entry name" value="NAD_Gly3P_dh_C"/>
    <property type="match status" value="1"/>
</dbReference>
<proteinExistence type="inferred from homology"/>
<comment type="catalytic activity">
    <reaction evidence="8">
        <text>sn-glycerol 3-phosphate + NAD(+) = dihydroxyacetone phosphate + NADH + H(+)</text>
        <dbReference type="Rhea" id="RHEA:11092"/>
        <dbReference type="ChEBI" id="CHEBI:15378"/>
        <dbReference type="ChEBI" id="CHEBI:57540"/>
        <dbReference type="ChEBI" id="CHEBI:57597"/>
        <dbReference type="ChEBI" id="CHEBI:57642"/>
        <dbReference type="ChEBI" id="CHEBI:57945"/>
        <dbReference type="EC" id="1.1.1.94"/>
    </reaction>
</comment>
<dbReference type="GO" id="GO:0008654">
    <property type="term" value="P:phospholipid biosynthetic process"/>
    <property type="evidence" value="ECO:0007669"/>
    <property type="project" value="UniProtKB-KW"/>
</dbReference>
<dbReference type="FunFam" id="1.10.1040.10:FF:000001">
    <property type="entry name" value="Glycerol-3-phosphate dehydrogenase [NAD(P)+]"/>
    <property type="match status" value="1"/>
</dbReference>
<dbReference type="GO" id="GO:0046168">
    <property type="term" value="P:glycerol-3-phosphate catabolic process"/>
    <property type="evidence" value="ECO:0007669"/>
    <property type="project" value="InterPro"/>
</dbReference>
<comment type="function">
    <text evidence="8">Catalyzes the reduction of the glycolytic intermediate dihydroxyacetone phosphate (DHAP) to sn-glycerol 3-phosphate (G3P), the key precursor for phospholipid synthesis.</text>
</comment>
<dbReference type="PROSITE" id="PS00957">
    <property type="entry name" value="NAD_G3PDH"/>
    <property type="match status" value="1"/>
</dbReference>
<feature type="binding site" evidence="8">
    <location>
        <position position="148"/>
    </location>
    <ligand>
        <name>sn-glycerol 3-phosphate</name>
        <dbReference type="ChEBI" id="CHEBI:57597"/>
    </ligand>
</feature>
<dbReference type="GO" id="GO:0051287">
    <property type="term" value="F:NAD binding"/>
    <property type="evidence" value="ECO:0007669"/>
    <property type="project" value="InterPro"/>
</dbReference>
<dbReference type="SUPFAM" id="SSF51735">
    <property type="entry name" value="NAD(P)-binding Rossmann-fold domains"/>
    <property type="match status" value="1"/>
</dbReference>
<keyword evidence="2 8" id="KW-0444">Lipid biosynthesis</keyword>
<dbReference type="InterPro" id="IPR006168">
    <property type="entry name" value="G3P_DH_NAD-dep"/>
</dbReference>
<evidence type="ECO:0000256" key="10">
    <source>
        <dbReference type="PIRSR" id="PIRSR000114-2"/>
    </source>
</evidence>
<keyword evidence="3 8" id="KW-0560">Oxidoreductase</keyword>
<dbReference type="GO" id="GO:0141152">
    <property type="term" value="F:glycerol-3-phosphate dehydrogenase (NAD+) activity"/>
    <property type="evidence" value="ECO:0007669"/>
    <property type="project" value="RHEA"/>
</dbReference>
<keyword evidence="8" id="KW-0963">Cytoplasm</keyword>
<keyword evidence="6 8" id="KW-0594">Phospholipid biosynthesis</keyword>
<evidence type="ECO:0000259" key="14">
    <source>
        <dbReference type="Pfam" id="PF01210"/>
    </source>
</evidence>
<evidence type="ECO:0000256" key="4">
    <source>
        <dbReference type="ARBA" id="ARBA00023027"/>
    </source>
</evidence>
<dbReference type="UniPathway" id="UPA00940"/>
<sequence length="346" mass="38039">MKKNNNGGFVPGIIGAGSFGTALAVNFAKYADKVYLKCRNPEFAKKLQQCRQNFDYLPGIVLKENIIIEDTFEPVFKNANIIFLVVPSLALKSTLEEIKRYEAQFDFSEYIFINTAKGVGLNTLEMPHEVFFNILGKKMLEKYAMLSGPSFAAEVAAGLPTAVCIASSNDLLLADIKDFFKNNQNFRIYTLNDVKGLELGGALKNIIALAAGISDGLKLGYNARAALLTRGIAEITRFGEAMGADRQTFAGLSGLGDLILTSTSDLSRNRTVGLKIAQGMSLDSITHNMKMIAEGVTTTKSVHILAKQKNIYMPITEIVYLVLYEGLKPHDAIKMLLQRDIKNEFD</sequence>
<feature type="binding site" evidence="8">
    <location>
        <position position="268"/>
    </location>
    <ligand>
        <name>sn-glycerol 3-phosphate</name>
        <dbReference type="ChEBI" id="CHEBI:57597"/>
    </ligand>
</feature>
<comment type="catalytic activity">
    <reaction evidence="8 13">
        <text>sn-glycerol 3-phosphate + NADP(+) = dihydroxyacetone phosphate + NADPH + H(+)</text>
        <dbReference type="Rhea" id="RHEA:11096"/>
        <dbReference type="ChEBI" id="CHEBI:15378"/>
        <dbReference type="ChEBI" id="CHEBI:57597"/>
        <dbReference type="ChEBI" id="CHEBI:57642"/>
        <dbReference type="ChEBI" id="CHEBI:57783"/>
        <dbReference type="ChEBI" id="CHEBI:58349"/>
        <dbReference type="EC" id="1.1.1.94"/>
    </reaction>
</comment>
<feature type="active site" description="Proton acceptor" evidence="8 9">
    <location>
        <position position="204"/>
    </location>
</feature>
<dbReference type="InterPro" id="IPR013328">
    <property type="entry name" value="6PGD_dom2"/>
</dbReference>
<comment type="pathway">
    <text evidence="8">Membrane lipid metabolism; glycerophospholipid metabolism.</text>
</comment>
<feature type="binding site" evidence="8">
    <location>
        <position position="18"/>
    </location>
    <ligand>
        <name>NADPH</name>
        <dbReference type="ChEBI" id="CHEBI:57783"/>
    </ligand>
</feature>
<dbReference type="PIRSF" id="PIRSF000114">
    <property type="entry name" value="Glycerol-3-P_dh"/>
    <property type="match status" value="1"/>
</dbReference>
<keyword evidence="5 8" id="KW-0443">Lipid metabolism</keyword>
<evidence type="ECO:0000256" key="1">
    <source>
        <dbReference type="ARBA" id="ARBA00011009"/>
    </source>
</evidence>
<dbReference type="PANTHER" id="PTHR11728">
    <property type="entry name" value="GLYCEROL-3-PHOSPHATE DEHYDROGENASE"/>
    <property type="match status" value="1"/>
</dbReference>
<dbReference type="NCBIfam" id="NF000940">
    <property type="entry name" value="PRK00094.1-2"/>
    <property type="match status" value="1"/>
</dbReference>
<evidence type="ECO:0000256" key="13">
    <source>
        <dbReference type="RuleBase" id="RU000439"/>
    </source>
</evidence>
<dbReference type="Pfam" id="PF01210">
    <property type="entry name" value="NAD_Gly3P_dh_N"/>
    <property type="match status" value="1"/>
</dbReference>
<feature type="binding site" evidence="8">
    <location>
        <position position="39"/>
    </location>
    <ligand>
        <name>NADPH</name>
        <dbReference type="ChEBI" id="CHEBI:57783"/>
    </ligand>
</feature>
<feature type="binding site" evidence="11">
    <location>
        <position position="152"/>
    </location>
    <ligand>
        <name>NAD(+)</name>
        <dbReference type="ChEBI" id="CHEBI:57540"/>
    </ligand>
</feature>
<dbReference type="Gene3D" id="1.10.1040.10">
    <property type="entry name" value="N-(1-d-carboxylethyl)-l-norvaline Dehydrogenase, domain 2"/>
    <property type="match status" value="1"/>
</dbReference>